<dbReference type="Gene3D" id="1.25.10.10">
    <property type="entry name" value="Leucine-rich Repeat Variant"/>
    <property type="match status" value="1"/>
</dbReference>
<dbReference type="SMART" id="SM00567">
    <property type="entry name" value="EZ_HEAT"/>
    <property type="match status" value="3"/>
</dbReference>
<protein>
    <submittedName>
        <fullName evidence="2">HEAT repeat domain-containing protein</fullName>
    </submittedName>
</protein>
<gene>
    <name evidence="2" type="ORF">WJ0W_002318</name>
</gene>
<accession>A0ABN8U6L4</accession>
<dbReference type="InterPro" id="IPR004155">
    <property type="entry name" value="PBS_lyase_HEAT"/>
</dbReference>
<dbReference type="InterPro" id="IPR016024">
    <property type="entry name" value="ARM-type_fold"/>
</dbReference>
<evidence type="ECO:0000256" key="1">
    <source>
        <dbReference type="SAM" id="Phobius"/>
    </source>
</evidence>
<sequence length="397" mass="45108">MFSSLGVALGFIYVCLGLIGIGVLILLLMKARNNRLAKHQEIYLEKHQPYFVYLQRHMLDPDPFQPPKGPIRPLEMRVIQDKLMEWMDKFSGEQQQKLTALCEEMGLVERDIKELGSLFYSRQMKAAFRLGGMRSERAVPHLTKAMMQEKDGPLLQVLARSVAKCANDAEQLYTMLQQLTRHRQSHYLLAAEVLEETRVNATPMLVRCLKDESDNMVKAALLALSGQTDVALTPALLPLVDSHDKEIRALAVKMLVRAGHALTENNIREWMKDPEWEIRAAVAEALGHSKNTDRIPVLKQALTDSNWWVRYYSADSLANMGDEGFHALCEAALETDDHFKSDMAKDRIHKELLREHFFASRREQGAGYQPKRIIYEQYFGEAAIAPLLGRVGGDYSA</sequence>
<keyword evidence="1" id="KW-1133">Transmembrane helix</keyword>
<feature type="transmembrane region" description="Helical" evidence="1">
    <location>
        <begin position="6"/>
        <end position="29"/>
    </location>
</feature>
<keyword evidence="1" id="KW-0472">Membrane</keyword>
<dbReference type="InterPro" id="IPR011989">
    <property type="entry name" value="ARM-like"/>
</dbReference>
<organism evidence="2 3">
    <name type="scientific">Paenibacillus melissococcoides</name>
    <dbReference type="NCBI Taxonomy" id="2912268"/>
    <lineage>
        <taxon>Bacteria</taxon>
        <taxon>Bacillati</taxon>
        <taxon>Bacillota</taxon>
        <taxon>Bacilli</taxon>
        <taxon>Bacillales</taxon>
        <taxon>Paenibacillaceae</taxon>
        <taxon>Paenibacillus</taxon>
    </lineage>
</organism>
<evidence type="ECO:0000313" key="3">
    <source>
        <dbReference type="Proteomes" id="UP001154322"/>
    </source>
</evidence>
<dbReference type="PANTHER" id="PTHR12697:SF5">
    <property type="entry name" value="DEOXYHYPUSINE HYDROXYLASE"/>
    <property type="match status" value="1"/>
</dbReference>
<dbReference type="Pfam" id="PF13646">
    <property type="entry name" value="HEAT_2"/>
    <property type="match status" value="1"/>
</dbReference>
<dbReference type="RefSeq" id="WP_213430375.1">
    <property type="nucleotide sequence ID" value="NZ_AP031286.1"/>
</dbReference>
<dbReference type="EMBL" id="CALYLO010000002">
    <property type="protein sequence ID" value="CAH8245088.1"/>
    <property type="molecule type" value="Genomic_DNA"/>
</dbReference>
<keyword evidence="1" id="KW-0812">Transmembrane</keyword>
<dbReference type="Proteomes" id="UP001154322">
    <property type="component" value="Unassembled WGS sequence"/>
</dbReference>
<dbReference type="SUPFAM" id="SSF48371">
    <property type="entry name" value="ARM repeat"/>
    <property type="match status" value="1"/>
</dbReference>
<keyword evidence="3" id="KW-1185">Reference proteome</keyword>
<dbReference type="PANTHER" id="PTHR12697">
    <property type="entry name" value="PBS LYASE HEAT-LIKE PROTEIN"/>
    <property type="match status" value="1"/>
</dbReference>
<reference evidence="2" key="1">
    <citation type="submission" date="2022-06" db="EMBL/GenBank/DDBJ databases">
        <authorList>
            <person name="Dietemann V."/>
            <person name="Ory F."/>
            <person name="Dainat B."/>
            <person name="Oberhansli S."/>
        </authorList>
    </citation>
    <scope>NUCLEOTIDE SEQUENCE</scope>
    <source>
        <strain evidence="2">Ena-SAMPLE-TAB-26-04-2022-14:26:32:270-5432</strain>
    </source>
</reference>
<proteinExistence type="predicted"/>
<name>A0ABN8U6L4_9BACL</name>
<evidence type="ECO:0000313" key="2">
    <source>
        <dbReference type="EMBL" id="CAH8245088.1"/>
    </source>
</evidence>
<comment type="caution">
    <text evidence="2">The sequence shown here is derived from an EMBL/GenBank/DDBJ whole genome shotgun (WGS) entry which is preliminary data.</text>
</comment>